<dbReference type="GO" id="GO:0004222">
    <property type="term" value="F:metalloendopeptidase activity"/>
    <property type="evidence" value="ECO:0007669"/>
    <property type="project" value="InterPro"/>
</dbReference>
<evidence type="ECO:0000256" key="6">
    <source>
        <dbReference type="ARBA" id="ARBA00022833"/>
    </source>
</evidence>
<keyword evidence="4" id="KW-0479">Metal-binding</keyword>
<dbReference type="InterPro" id="IPR018497">
    <property type="entry name" value="Peptidase_M13_C"/>
</dbReference>
<dbReference type="AlphaFoldDB" id="A0A131YN64"/>
<dbReference type="InterPro" id="IPR000718">
    <property type="entry name" value="Peptidase_M13"/>
</dbReference>
<dbReference type="InterPro" id="IPR008753">
    <property type="entry name" value="Peptidase_M13_N"/>
</dbReference>
<evidence type="ECO:0000256" key="4">
    <source>
        <dbReference type="ARBA" id="ARBA00022723"/>
    </source>
</evidence>
<keyword evidence="3" id="KW-0645">Protease</keyword>
<evidence type="ECO:0000256" key="2">
    <source>
        <dbReference type="ARBA" id="ARBA00007357"/>
    </source>
</evidence>
<evidence type="ECO:0000259" key="8">
    <source>
        <dbReference type="Pfam" id="PF01431"/>
    </source>
</evidence>
<dbReference type="SUPFAM" id="SSF55486">
    <property type="entry name" value="Metalloproteases ('zincins'), catalytic domain"/>
    <property type="match status" value="1"/>
</dbReference>
<evidence type="ECO:0000256" key="7">
    <source>
        <dbReference type="ARBA" id="ARBA00023049"/>
    </source>
</evidence>
<dbReference type="PANTHER" id="PTHR11733:SF167">
    <property type="entry name" value="FI17812P1-RELATED"/>
    <property type="match status" value="1"/>
</dbReference>
<keyword evidence="5" id="KW-0378">Hydrolase</keyword>
<dbReference type="Gene3D" id="3.40.390.10">
    <property type="entry name" value="Collagenase (Catalytic Domain)"/>
    <property type="match status" value="1"/>
</dbReference>
<dbReference type="PRINTS" id="PR00786">
    <property type="entry name" value="NEPRILYSIN"/>
</dbReference>
<proteinExistence type="inferred from homology"/>
<dbReference type="Gene3D" id="1.10.1380.10">
    <property type="entry name" value="Neutral endopeptidase , domain2"/>
    <property type="match status" value="1"/>
</dbReference>
<evidence type="ECO:0000256" key="3">
    <source>
        <dbReference type="ARBA" id="ARBA00022670"/>
    </source>
</evidence>
<dbReference type="InterPro" id="IPR042089">
    <property type="entry name" value="Peptidase_M13_dom_2"/>
</dbReference>
<evidence type="ECO:0000256" key="1">
    <source>
        <dbReference type="ARBA" id="ARBA00001947"/>
    </source>
</evidence>
<sequence>MKTIESKVIIALWIFGLGTSQILIEARRGHEVMLTPHHKATKIPKTSKSSHSSNVCKTKACEHRAKYITASLNKDYKPCDSFYDHVCSNWMFYHPIPDDKSSASVLEGLDDKLTEDLKTIFENTTYKMENQNVTDKVLGAYKNCMNTSIPEKTQFYALTEVLSRVGGEYWPVWPPPKVREVLPTWDQLYTRIHTEFAIDLLFVIGVDKDPKNVSNKIISIERPSAGSDLKLFMKRSSRKENKRINPKDLAYLTLMASCIKAFNPKLSFKQVKRVILDIIWFESNVTKILEAAENKTGTDLNFYRMTIADLKNVSEHVDWLQMLQRLFDSVNITLTPEEPVVLNELYYFKTIVDFIMRNTSRHTTYNYMIWRLIRNFGPMALPKLRELSFKISQASRGVKKDIPLSTRCVYYIGDVMDFPAGRLYVERYFSKEAKKDILDLVNELKDAFSASIRRTKWMDRSTKTHALKKLDNMVKLVGYSDDLLNDTYLNDMFKEVIDAKRGQPFILSYISFRKQWSKINLMTLHKKYKRDEWSSGPAVVNAYYYPQVNGITFPAGILRPPVFEYGVPMYINLGGIGAIIGHEVTHAFDDTGSQFDSDGNMLNWWTNKTRAKFLRKMTCFKEQYGNITDERLKVKLNGKKTVGENIADNGGIHQAYHAYRAWARKHKVKSLPGLQNFTADQLFFISVALTWCNNPRPRRLQSQIDSDVHAPSRYRVNVPLSNMEEFSRAFNCPKDSPMYSKRKCVLW</sequence>
<feature type="domain" description="Peptidase M13 N-terminal" evidence="9">
    <location>
        <begin position="78"/>
        <end position="479"/>
    </location>
</feature>
<reference evidence="10" key="1">
    <citation type="journal article" date="2016" name="Ticks Tick Borne Dis.">
        <title>De novo assembly and annotation of the salivary gland transcriptome of Rhipicephalus appendiculatus male and female ticks during blood feeding.</title>
        <authorList>
            <person name="de Castro M.H."/>
            <person name="de Klerk D."/>
            <person name="Pienaar R."/>
            <person name="Latif A.A."/>
            <person name="Rees D.J."/>
            <person name="Mans B.J."/>
        </authorList>
    </citation>
    <scope>NUCLEOTIDE SEQUENCE</scope>
    <source>
        <tissue evidence="10">Salivary glands</tissue>
    </source>
</reference>
<name>A0A131YN64_RHIAP</name>
<comment type="similarity">
    <text evidence="2">Belongs to the peptidase M13 family.</text>
</comment>
<dbReference type="GO" id="GO:0016485">
    <property type="term" value="P:protein processing"/>
    <property type="evidence" value="ECO:0007669"/>
    <property type="project" value="TreeGrafter"/>
</dbReference>
<evidence type="ECO:0000256" key="5">
    <source>
        <dbReference type="ARBA" id="ARBA00022801"/>
    </source>
</evidence>
<accession>A0A131YN64</accession>
<dbReference type="GO" id="GO:0005886">
    <property type="term" value="C:plasma membrane"/>
    <property type="evidence" value="ECO:0007669"/>
    <property type="project" value="TreeGrafter"/>
</dbReference>
<dbReference type="CDD" id="cd08662">
    <property type="entry name" value="M13"/>
    <property type="match status" value="1"/>
</dbReference>
<dbReference type="PANTHER" id="PTHR11733">
    <property type="entry name" value="ZINC METALLOPROTEASE FAMILY M13 NEPRILYSIN-RELATED"/>
    <property type="match status" value="1"/>
</dbReference>
<keyword evidence="7" id="KW-0482">Metalloprotease</keyword>
<dbReference type="InterPro" id="IPR024079">
    <property type="entry name" value="MetalloPept_cat_dom_sf"/>
</dbReference>
<evidence type="ECO:0000259" key="9">
    <source>
        <dbReference type="Pfam" id="PF05649"/>
    </source>
</evidence>
<dbReference type="Pfam" id="PF01431">
    <property type="entry name" value="Peptidase_M13"/>
    <property type="match status" value="1"/>
</dbReference>
<protein>
    <submittedName>
        <fullName evidence="10">Gluzincin</fullName>
    </submittedName>
</protein>
<evidence type="ECO:0000313" key="10">
    <source>
        <dbReference type="EMBL" id="JAP79321.1"/>
    </source>
</evidence>
<feature type="domain" description="Peptidase M13 C-terminal" evidence="8">
    <location>
        <begin position="541"/>
        <end position="744"/>
    </location>
</feature>
<dbReference type="EMBL" id="GEDV01009236">
    <property type="protein sequence ID" value="JAP79321.1"/>
    <property type="molecule type" value="Transcribed_RNA"/>
</dbReference>
<dbReference type="PROSITE" id="PS51885">
    <property type="entry name" value="NEPRILYSIN"/>
    <property type="match status" value="1"/>
</dbReference>
<dbReference type="GO" id="GO:0046872">
    <property type="term" value="F:metal ion binding"/>
    <property type="evidence" value="ECO:0007669"/>
    <property type="project" value="UniProtKB-KW"/>
</dbReference>
<keyword evidence="6" id="KW-0862">Zinc</keyword>
<dbReference type="Pfam" id="PF05649">
    <property type="entry name" value="Peptidase_M13_N"/>
    <property type="match status" value="1"/>
</dbReference>
<comment type="cofactor">
    <cofactor evidence="1">
        <name>Zn(2+)</name>
        <dbReference type="ChEBI" id="CHEBI:29105"/>
    </cofactor>
</comment>
<organism evidence="10">
    <name type="scientific">Rhipicephalus appendiculatus</name>
    <name type="common">Brown ear tick</name>
    <dbReference type="NCBI Taxonomy" id="34631"/>
    <lineage>
        <taxon>Eukaryota</taxon>
        <taxon>Metazoa</taxon>
        <taxon>Ecdysozoa</taxon>
        <taxon>Arthropoda</taxon>
        <taxon>Chelicerata</taxon>
        <taxon>Arachnida</taxon>
        <taxon>Acari</taxon>
        <taxon>Parasitiformes</taxon>
        <taxon>Ixodida</taxon>
        <taxon>Ixodoidea</taxon>
        <taxon>Ixodidae</taxon>
        <taxon>Rhipicephalinae</taxon>
        <taxon>Rhipicephalus</taxon>
        <taxon>Rhipicephalus</taxon>
    </lineage>
</organism>